<dbReference type="HOGENOM" id="CLU_099457_0_0_0"/>
<dbReference type="Pfam" id="PF11736">
    <property type="entry name" value="DUF3299"/>
    <property type="match status" value="1"/>
</dbReference>
<name>D5EPR8_CORAD</name>
<proteinExistence type="predicted"/>
<keyword evidence="3" id="KW-1185">Reference proteome</keyword>
<evidence type="ECO:0000313" key="3">
    <source>
        <dbReference type="Proteomes" id="UP000000925"/>
    </source>
</evidence>
<evidence type="ECO:0000256" key="1">
    <source>
        <dbReference type="SAM" id="SignalP"/>
    </source>
</evidence>
<dbReference type="Gene3D" id="2.40.50.870">
    <property type="entry name" value="Protein of unknown function (DUF3299)"/>
    <property type="match status" value="1"/>
</dbReference>
<gene>
    <name evidence="2" type="ordered locus">Caka_2635</name>
</gene>
<dbReference type="eggNOG" id="COG3495">
    <property type="taxonomic scope" value="Bacteria"/>
</dbReference>
<feature type="chain" id="PRO_5003070896" description="Lipoprotein" evidence="1">
    <location>
        <begin position="20"/>
        <end position="226"/>
    </location>
</feature>
<sequence>MRLLFLLILTLTCVHFMHASPPALTWKDLSVDIEFEDPFEALSRDQLMDLATYVRCSNLQAQNKASEGMLAEQKEIGARLQKQGIDIDALLAQRERVRELRIKQATAVNDTLDGKVVRMPGYALALEYDANRKIQEFLLVPWVGACIHTPPPPPNQIVYVKAKKGFKTNSRFEPVWIEGTMQIKELSRELFLIDGSSNISVSYSMLDAHIEKYNEGPEAEVRPAQH</sequence>
<evidence type="ECO:0000313" key="2">
    <source>
        <dbReference type="EMBL" id="ADE55651.1"/>
    </source>
</evidence>
<dbReference type="InterPro" id="IPR021727">
    <property type="entry name" value="DUF3299"/>
</dbReference>
<dbReference type="AlphaFoldDB" id="D5EPR8"/>
<protein>
    <recommendedName>
        <fullName evidence="4">Lipoprotein</fullName>
    </recommendedName>
</protein>
<dbReference type="KEGG" id="caa:Caka_2635"/>
<reference evidence="2 3" key="1">
    <citation type="journal article" date="2010" name="Stand. Genomic Sci.">
        <title>Complete genome sequence of Coraliomargarita akajimensis type strain (04OKA010-24).</title>
        <authorList>
            <person name="Mavromatis K."/>
            <person name="Abt B."/>
            <person name="Brambilla E."/>
            <person name="Lapidus A."/>
            <person name="Copeland A."/>
            <person name="Deshpande S."/>
            <person name="Nolan M."/>
            <person name="Lucas S."/>
            <person name="Tice H."/>
            <person name="Cheng J.F."/>
            <person name="Han C."/>
            <person name="Detter J.C."/>
            <person name="Woyke T."/>
            <person name="Goodwin L."/>
            <person name="Pitluck S."/>
            <person name="Held B."/>
            <person name="Brettin T."/>
            <person name="Tapia R."/>
            <person name="Ivanova N."/>
            <person name="Mikhailova N."/>
            <person name="Pati A."/>
            <person name="Liolios K."/>
            <person name="Chen A."/>
            <person name="Palaniappan K."/>
            <person name="Land M."/>
            <person name="Hauser L."/>
            <person name="Chang Y.J."/>
            <person name="Jeffries C.D."/>
            <person name="Rohde M."/>
            <person name="Goker M."/>
            <person name="Bristow J."/>
            <person name="Eisen J.A."/>
            <person name="Markowitz V."/>
            <person name="Hugenholtz P."/>
            <person name="Klenk H.P."/>
            <person name="Kyrpides N.C."/>
        </authorList>
    </citation>
    <scope>NUCLEOTIDE SEQUENCE [LARGE SCALE GENOMIC DNA]</scope>
    <source>
        <strain evidence="3">DSM 45221 / IAM 15411 / JCM 23193 / KCTC 12865</strain>
    </source>
</reference>
<dbReference type="OrthoDB" id="9812956at2"/>
<dbReference type="STRING" id="583355.Caka_2635"/>
<evidence type="ECO:0008006" key="4">
    <source>
        <dbReference type="Google" id="ProtNLM"/>
    </source>
</evidence>
<keyword evidence="1" id="KW-0732">Signal</keyword>
<dbReference type="Proteomes" id="UP000000925">
    <property type="component" value="Chromosome"/>
</dbReference>
<dbReference type="EMBL" id="CP001998">
    <property type="protein sequence ID" value="ADE55651.1"/>
    <property type="molecule type" value="Genomic_DNA"/>
</dbReference>
<accession>D5EPR8</accession>
<dbReference type="RefSeq" id="WP_013044373.1">
    <property type="nucleotide sequence ID" value="NC_014008.1"/>
</dbReference>
<organism evidence="2 3">
    <name type="scientific">Coraliomargarita akajimensis (strain DSM 45221 / IAM 15411 / JCM 23193 / KCTC 12865 / 04OKA010-24)</name>
    <dbReference type="NCBI Taxonomy" id="583355"/>
    <lineage>
        <taxon>Bacteria</taxon>
        <taxon>Pseudomonadati</taxon>
        <taxon>Verrucomicrobiota</taxon>
        <taxon>Opitutia</taxon>
        <taxon>Puniceicoccales</taxon>
        <taxon>Coraliomargaritaceae</taxon>
        <taxon>Coraliomargarita</taxon>
    </lineage>
</organism>
<feature type="signal peptide" evidence="1">
    <location>
        <begin position="1"/>
        <end position="19"/>
    </location>
</feature>